<dbReference type="RefSeq" id="WP_099152385.1">
    <property type="nucleotide sequence ID" value="NZ_PDUD01000026.1"/>
</dbReference>
<dbReference type="Pfam" id="PF22612">
    <property type="entry name" value="GH113"/>
    <property type="match status" value="1"/>
</dbReference>
<proteinExistence type="predicted"/>
<keyword evidence="2" id="KW-1185">Reference proteome</keyword>
<dbReference type="InterPro" id="IPR017853">
    <property type="entry name" value="GH"/>
</dbReference>
<dbReference type="CDD" id="cd19608">
    <property type="entry name" value="GH113_mannanase-like"/>
    <property type="match status" value="1"/>
</dbReference>
<protein>
    <recommendedName>
        <fullName evidence="3">Glycoside hydrolase</fullName>
    </recommendedName>
</protein>
<organism evidence="1 2">
    <name type="scientific">Flavilitoribacter nigricans (strain ATCC 23147 / DSM 23189 / NBRC 102662 / NCIMB 1420 / SS-2)</name>
    <name type="common">Lewinella nigricans</name>
    <dbReference type="NCBI Taxonomy" id="1122177"/>
    <lineage>
        <taxon>Bacteria</taxon>
        <taxon>Pseudomonadati</taxon>
        <taxon>Bacteroidota</taxon>
        <taxon>Saprospiria</taxon>
        <taxon>Saprospirales</taxon>
        <taxon>Lewinellaceae</taxon>
        <taxon>Flavilitoribacter</taxon>
    </lineage>
</organism>
<dbReference type="Gene3D" id="3.20.20.80">
    <property type="entry name" value="Glycosidases"/>
    <property type="match status" value="1"/>
</dbReference>
<evidence type="ECO:0000313" key="2">
    <source>
        <dbReference type="Proteomes" id="UP000223913"/>
    </source>
</evidence>
<evidence type="ECO:0000313" key="1">
    <source>
        <dbReference type="EMBL" id="PHN04359.1"/>
    </source>
</evidence>
<reference evidence="1 2" key="1">
    <citation type="submission" date="2017-10" db="EMBL/GenBank/DDBJ databases">
        <title>The draft genome sequence of Lewinella nigricans NBRC 102662.</title>
        <authorList>
            <person name="Wang K."/>
        </authorList>
    </citation>
    <scope>NUCLEOTIDE SEQUENCE [LARGE SCALE GENOMIC DNA]</scope>
    <source>
        <strain evidence="1 2">NBRC 102662</strain>
    </source>
</reference>
<comment type="caution">
    <text evidence="1">The sequence shown here is derived from an EMBL/GenBank/DDBJ whole genome shotgun (WGS) entry which is preliminary data.</text>
</comment>
<evidence type="ECO:0008006" key="3">
    <source>
        <dbReference type="Google" id="ProtNLM"/>
    </source>
</evidence>
<dbReference type="SUPFAM" id="SSF51445">
    <property type="entry name" value="(Trans)glycosidases"/>
    <property type="match status" value="1"/>
</dbReference>
<dbReference type="AlphaFoldDB" id="A0A2D0N888"/>
<dbReference type="EMBL" id="PDUD01000026">
    <property type="protein sequence ID" value="PHN04359.1"/>
    <property type="molecule type" value="Genomic_DNA"/>
</dbReference>
<dbReference type="InterPro" id="IPR055151">
    <property type="entry name" value="GH113"/>
</dbReference>
<name>A0A2D0N888_FLAN2</name>
<accession>A0A2D0N888</accession>
<dbReference type="Proteomes" id="UP000223913">
    <property type="component" value="Unassembled WGS sequence"/>
</dbReference>
<dbReference type="OrthoDB" id="9773531at2"/>
<gene>
    <name evidence="1" type="ORF">CRP01_22625</name>
</gene>
<sequence>MSTPRSLRFALILPAIGVVLICCLLVSGTSVDPFSLAEPGITRLDTVIGNSGPVYGKKQKGMHFFGRRGVDDVHLEELKRNHIEWLTFVPYGWQADYDSDQVGRRGQDYKTWSRRDSSFAEQIRWVKANDFRIMIKPHIWMGDNESGKWRSEIDPRGGEAGWAKWAASYRDFILHYASMSEQLGAEMFCIGTELHRPIKEHPEFWKQLIAEVRQVYSGKITYAANWYKEVNDVSFWEDLDFIGIQAYYPLCKQTNPPLKNLLKGWKPYLNQLEKLHKRYDKPILFTEIGYKSTPDAAIEPWEWVDRIHPKHRTLSLETQANCYEAFFRTFWHQKWFAGAHFWQWRTGGRRHDSQRENFDFTPQNKPAEQTLSRWFSR</sequence>